<dbReference type="SMART" id="SM00184">
    <property type="entry name" value="RING"/>
    <property type="match status" value="1"/>
</dbReference>
<evidence type="ECO:0000256" key="2">
    <source>
        <dbReference type="ARBA" id="ARBA00022771"/>
    </source>
</evidence>
<organism evidence="6 7">
    <name type="scientific">Bubo bubo</name>
    <name type="common">Eurasian eagle-owl</name>
    <name type="synonym">Strix bubo</name>
    <dbReference type="NCBI Taxonomy" id="30461"/>
    <lineage>
        <taxon>Eukaryota</taxon>
        <taxon>Metazoa</taxon>
        <taxon>Chordata</taxon>
        <taxon>Craniata</taxon>
        <taxon>Vertebrata</taxon>
        <taxon>Euteleostomi</taxon>
        <taxon>Archelosauria</taxon>
        <taxon>Archosauria</taxon>
        <taxon>Dinosauria</taxon>
        <taxon>Saurischia</taxon>
        <taxon>Theropoda</taxon>
        <taxon>Coelurosauria</taxon>
        <taxon>Aves</taxon>
        <taxon>Neognathae</taxon>
        <taxon>Neoaves</taxon>
        <taxon>Telluraves</taxon>
        <taxon>Strigiformes</taxon>
        <taxon>Strigidae</taxon>
        <taxon>Bubo</taxon>
    </lineage>
</organism>
<dbReference type="InterPro" id="IPR013083">
    <property type="entry name" value="Znf_RING/FYVE/PHD"/>
</dbReference>
<dbReference type="GO" id="GO:0008270">
    <property type="term" value="F:zinc ion binding"/>
    <property type="evidence" value="ECO:0007669"/>
    <property type="project" value="UniProtKB-KW"/>
</dbReference>
<dbReference type="PROSITE" id="PS50089">
    <property type="entry name" value="ZF_RING_2"/>
    <property type="match status" value="1"/>
</dbReference>
<evidence type="ECO:0000256" key="4">
    <source>
        <dbReference type="PROSITE-ProRule" id="PRU00175"/>
    </source>
</evidence>
<dbReference type="Gene3D" id="3.30.40.10">
    <property type="entry name" value="Zinc/RING finger domain, C3HC4 (zinc finger)"/>
    <property type="match status" value="1"/>
</dbReference>
<keyword evidence="2 4" id="KW-0863">Zinc-finger</keyword>
<dbReference type="AlphaFoldDB" id="A0A8C0IHS5"/>
<dbReference type="SUPFAM" id="SSF57850">
    <property type="entry name" value="RING/U-box"/>
    <property type="match status" value="1"/>
</dbReference>
<dbReference type="PANTHER" id="PTHR24103">
    <property type="entry name" value="E3 UBIQUITIN-PROTEIN LIGASE TRIM"/>
    <property type="match status" value="1"/>
</dbReference>
<dbReference type="InterPro" id="IPR050143">
    <property type="entry name" value="TRIM/RBCC"/>
</dbReference>
<keyword evidence="1" id="KW-0479">Metal-binding</keyword>
<reference evidence="6" key="2">
    <citation type="submission" date="2025-09" db="UniProtKB">
        <authorList>
            <consortium name="Ensembl"/>
        </authorList>
    </citation>
    <scope>IDENTIFICATION</scope>
</reference>
<dbReference type="InterPro" id="IPR017907">
    <property type="entry name" value="Znf_RING_CS"/>
</dbReference>
<dbReference type="Proteomes" id="UP000694567">
    <property type="component" value="Unplaced"/>
</dbReference>
<accession>A0A8C0IHS5</accession>
<dbReference type="InterPro" id="IPR001841">
    <property type="entry name" value="Znf_RING"/>
</dbReference>
<evidence type="ECO:0000256" key="1">
    <source>
        <dbReference type="ARBA" id="ARBA00022723"/>
    </source>
</evidence>
<proteinExistence type="predicted"/>
<name>A0A8C0IHS5_BUBBB</name>
<dbReference type="Ensembl" id="ENSBOBT00000021473.1">
    <property type="protein sequence ID" value="ENSBOBP00000020995.1"/>
    <property type="gene ID" value="ENSBOBG00000012778.1"/>
</dbReference>
<protein>
    <recommendedName>
        <fullName evidence="5">RING-type domain-containing protein</fullName>
    </recommendedName>
</protein>
<evidence type="ECO:0000313" key="7">
    <source>
        <dbReference type="Proteomes" id="UP000694567"/>
    </source>
</evidence>
<dbReference type="PROSITE" id="PS00518">
    <property type="entry name" value="ZF_RING_1"/>
    <property type="match status" value="1"/>
</dbReference>
<dbReference type="Pfam" id="PF15227">
    <property type="entry name" value="zf-C3HC4_4"/>
    <property type="match status" value="1"/>
</dbReference>
<evidence type="ECO:0000256" key="3">
    <source>
        <dbReference type="ARBA" id="ARBA00022833"/>
    </source>
</evidence>
<feature type="domain" description="RING-type" evidence="5">
    <location>
        <begin position="16"/>
        <end position="57"/>
    </location>
</feature>
<sequence>PPIQRDGKIFGIFASCSICLELFQDPVSIHCGHRFCRACITQTWEGRTTNFTCPQCRETVSQQNLRPNWELASIAEVAKSLKLQPVKEVERGELLRGAPGSPEALLRR</sequence>
<keyword evidence="3" id="KW-0862">Zinc</keyword>
<reference evidence="6" key="1">
    <citation type="submission" date="2025-08" db="UniProtKB">
        <authorList>
            <consortium name="Ensembl"/>
        </authorList>
    </citation>
    <scope>IDENTIFICATION</scope>
</reference>
<keyword evidence="7" id="KW-1185">Reference proteome</keyword>
<evidence type="ECO:0000259" key="5">
    <source>
        <dbReference type="PROSITE" id="PS50089"/>
    </source>
</evidence>
<evidence type="ECO:0000313" key="6">
    <source>
        <dbReference type="Ensembl" id="ENSBOBP00000020995.1"/>
    </source>
</evidence>